<dbReference type="GO" id="GO:0000166">
    <property type="term" value="F:nucleotide binding"/>
    <property type="evidence" value="ECO:0007669"/>
    <property type="project" value="UniProtKB-KW"/>
</dbReference>
<dbReference type="Pfam" id="PF01230">
    <property type="entry name" value="HIT"/>
    <property type="match status" value="1"/>
</dbReference>
<dbReference type="InterPro" id="IPR011146">
    <property type="entry name" value="HIT-like"/>
</dbReference>
<keyword evidence="2" id="KW-0378">Hydrolase</keyword>
<dbReference type="AlphaFoldDB" id="A0AAJ5YR81"/>
<feature type="active site" description="Tele-AMP-histidine intermediate" evidence="3">
    <location>
        <position position="104"/>
    </location>
</feature>
<protein>
    <recommendedName>
        <fullName evidence="6">HIT domain-containing protein</fullName>
    </recommendedName>
</protein>
<feature type="domain" description="HIT" evidence="6">
    <location>
        <begin position="10"/>
        <end position="117"/>
    </location>
</feature>
<dbReference type="Proteomes" id="UP001219567">
    <property type="component" value="Chromosome 2"/>
</dbReference>
<dbReference type="PROSITE" id="PS51084">
    <property type="entry name" value="HIT_2"/>
    <property type="match status" value="1"/>
</dbReference>
<dbReference type="PROSITE" id="PS00892">
    <property type="entry name" value="HIT_1"/>
    <property type="match status" value="1"/>
</dbReference>
<gene>
    <name evidence="7" type="ORF">MYAM1_001693</name>
</gene>
<dbReference type="InterPro" id="IPR036265">
    <property type="entry name" value="HIT-like_sf"/>
</dbReference>
<evidence type="ECO:0000256" key="4">
    <source>
        <dbReference type="PIRSR" id="PIRSR601310-3"/>
    </source>
</evidence>
<dbReference type="InterPro" id="IPR051884">
    <property type="entry name" value="Bis(5'-adenosyl)-TPase_reg"/>
</dbReference>
<feature type="short sequence motif" description="Histidine triad motif" evidence="4 5">
    <location>
        <begin position="102"/>
        <end position="106"/>
    </location>
</feature>
<proteinExistence type="predicted"/>
<dbReference type="InterPro" id="IPR019808">
    <property type="entry name" value="Histidine_triad_CS"/>
</dbReference>
<dbReference type="Gene3D" id="3.30.428.10">
    <property type="entry name" value="HIT-like"/>
    <property type="match status" value="1"/>
</dbReference>
<evidence type="ECO:0000259" key="6">
    <source>
        <dbReference type="PROSITE" id="PS51084"/>
    </source>
</evidence>
<dbReference type="PANTHER" id="PTHR46243">
    <property type="entry name" value="BIS(5'-ADENOSYL)-TRIPHOSPHATASE"/>
    <property type="match status" value="1"/>
</dbReference>
<dbReference type="PANTHER" id="PTHR46243:SF1">
    <property type="entry name" value="BIS(5'-ADENOSYL)-TRIPHOSPHATASE"/>
    <property type="match status" value="1"/>
</dbReference>
<evidence type="ECO:0000256" key="2">
    <source>
        <dbReference type="ARBA" id="ARBA00022801"/>
    </source>
</evidence>
<dbReference type="FunFam" id="3.30.428.10:FF:000011">
    <property type="entry name" value="Fragile histidine triad"/>
    <property type="match status" value="1"/>
</dbReference>
<reference evidence="7 8" key="1">
    <citation type="submission" date="2023-03" db="EMBL/GenBank/DDBJ databases">
        <title>Mating type loci evolution in Malassezia.</title>
        <authorList>
            <person name="Coelho M.A."/>
        </authorList>
    </citation>
    <scope>NUCLEOTIDE SEQUENCE [LARGE SCALE GENOMIC DNA]</scope>
    <source>
        <strain evidence="7 8">CBS 9725</strain>
    </source>
</reference>
<organism evidence="7 8">
    <name type="scientific">Malassezia yamatoensis</name>
    <dbReference type="NCBI Taxonomy" id="253288"/>
    <lineage>
        <taxon>Eukaryota</taxon>
        <taxon>Fungi</taxon>
        <taxon>Dikarya</taxon>
        <taxon>Basidiomycota</taxon>
        <taxon>Ustilaginomycotina</taxon>
        <taxon>Malasseziomycetes</taxon>
        <taxon>Malasseziales</taxon>
        <taxon>Malasseziaceae</taxon>
        <taxon>Malassezia</taxon>
    </lineage>
</organism>
<dbReference type="InterPro" id="IPR001310">
    <property type="entry name" value="Histidine_triad_HIT"/>
</dbReference>
<keyword evidence="8" id="KW-1185">Reference proteome</keyword>
<dbReference type="GO" id="GO:0016787">
    <property type="term" value="F:hydrolase activity"/>
    <property type="evidence" value="ECO:0007669"/>
    <property type="project" value="UniProtKB-KW"/>
</dbReference>
<evidence type="ECO:0000256" key="1">
    <source>
        <dbReference type="ARBA" id="ARBA00022741"/>
    </source>
</evidence>
<dbReference type="EMBL" id="CP119944">
    <property type="protein sequence ID" value="WFC98959.1"/>
    <property type="molecule type" value="Genomic_DNA"/>
</dbReference>
<accession>A0AAJ5YR81</accession>
<keyword evidence="1" id="KW-0547">Nucleotide-binding</keyword>
<sequence>MSSTAKLKADEIQFGFFTVSDQVFYENSSAAAIVNLQPIVPGHVLVIPKKHYARLADVPQNDLALLFEAVQFVGKMVERAYTGDSLSITIQDGPNAGQSVDHLHVHVLPRRAGDITPNDKIYEHLEQFGLELRSMHEKQLDSDRQARTQEQMNAEAAWLRVQCQSFS</sequence>
<evidence type="ECO:0000313" key="7">
    <source>
        <dbReference type="EMBL" id="WFC98959.1"/>
    </source>
</evidence>
<evidence type="ECO:0000256" key="5">
    <source>
        <dbReference type="PROSITE-ProRule" id="PRU00464"/>
    </source>
</evidence>
<evidence type="ECO:0000256" key="3">
    <source>
        <dbReference type="PIRSR" id="PIRSR601310-1"/>
    </source>
</evidence>
<dbReference type="SUPFAM" id="SSF54197">
    <property type="entry name" value="HIT-like"/>
    <property type="match status" value="1"/>
</dbReference>
<evidence type="ECO:0000313" key="8">
    <source>
        <dbReference type="Proteomes" id="UP001219567"/>
    </source>
</evidence>
<name>A0AAJ5YR81_9BASI</name>
<dbReference type="PRINTS" id="PR00332">
    <property type="entry name" value="HISTRIAD"/>
</dbReference>